<reference evidence="10" key="3">
    <citation type="submission" date="2016-01" db="EMBL/GenBank/DDBJ databases">
        <title>Whole genome sequencing of Bhargavaea cecembensis T14.</title>
        <authorList>
            <person name="Hong K.W."/>
        </authorList>
    </citation>
    <scope>NUCLEOTIDE SEQUENCE [LARGE SCALE GENOMIC DNA]</scope>
    <source>
        <strain evidence="10">M19</strain>
    </source>
</reference>
<gene>
    <name evidence="5" type="primary">dltC</name>
    <name evidence="7" type="ORF">AF331_12945</name>
    <name evidence="8" type="ORF">AV649_16755</name>
</gene>
<comment type="subcellular location">
    <subcellularLocation>
        <location evidence="5">Cytoplasm</location>
    </subcellularLocation>
</comment>
<organism evidence="7 9">
    <name type="scientific">Rossellomorea marisflavi</name>
    <dbReference type="NCBI Taxonomy" id="189381"/>
    <lineage>
        <taxon>Bacteria</taxon>
        <taxon>Bacillati</taxon>
        <taxon>Bacillota</taxon>
        <taxon>Bacilli</taxon>
        <taxon>Bacillales</taxon>
        <taxon>Bacillaceae</taxon>
        <taxon>Rossellomorea</taxon>
    </lineage>
</organism>
<evidence type="ECO:0000313" key="8">
    <source>
        <dbReference type="EMBL" id="KZE51017.1"/>
    </source>
</evidence>
<keyword evidence="3 5" id="KW-0597">Phosphoprotein</keyword>
<reference evidence="9" key="1">
    <citation type="submission" date="2015-07" db="EMBL/GenBank/DDBJ databases">
        <title>Fjat-14235 jcm11544.</title>
        <authorList>
            <person name="Liu B."/>
            <person name="Wang J."/>
            <person name="Zhu Y."/>
            <person name="Liu G."/>
            <person name="Chen Q."/>
            <person name="Chen Z."/>
            <person name="Lan J."/>
            <person name="Che J."/>
            <person name="Ge C."/>
            <person name="Shi H."/>
            <person name="Pan Z."/>
            <person name="Liu X."/>
        </authorList>
    </citation>
    <scope>NUCLEOTIDE SEQUENCE [LARGE SCALE GENOMIC DNA]</scope>
    <source>
        <strain evidence="9">JCM 11544</strain>
    </source>
</reference>
<keyword evidence="9" id="KW-1185">Reference proteome</keyword>
<dbReference type="PROSITE" id="PS50075">
    <property type="entry name" value="CARRIER"/>
    <property type="match status" value="1"/>
</dbReference>
<comment type="similarity">
    <text evidence="5">Belongs to the DltC family.</text>
</comment>
<keyword evidence="7" id="KW-0436">Ligase</keyword>
<evidence type="ECO:0000256" key="3">
    <source>
        <dbReference type="ARBA" id="ARBA00022553"/>
    </source>
</evidence>
<comment type="pathway">
    <text evidence="5">Cell wall biogenesis; lipoteichoic acid biosynthesis.</text>
</comment>
<sequence length="78" mass="9032">MNFEQEVLDILAEVCQEESVKETPDMDLFEEGLLDSFGTVEMLVEFEDRLGILVPITEFDRDVWNTPNAIIKQLKNLK</sequence>
<dbReference type="SUPFAM" id="SSF47336">
    <property type="entry name" value="ACP-like"/>
    <property type="match status" value="1"/>
</dbReference>
<dbReference type="STRING" id="189381.GCA_900166615_01311"/>
<evidence type="ECO:0000313" key="7">
    <source>
        <dbReference type="EMBL" id="KON84902.1"/>
    </source>
</evidence>
<dbReference type="GO" id="GO:0071555">
    <property type="term" value="P:cell wall organization"/>
    <property type="evidence" value="ECO:0007669"/>
    <property type="project" value="UniProtKB-KW"/>
</dbReference>
<evidence type="ECO:0000313" key="9">
    <source>
        <dbReference type="Proteomes" id="UP000037405"/>
    </source>
</evidence>
<comment type="PTM">
    <text evidence="5">4'-phosphopantetheine is transferred from CoA to a specific serine of apo-DCP.</text>
</comment>
<accession>A0A0M0G5T7</accession>
<dbReference type="GO" id="GO:0005737">
    <property type="term" value="C:cytoplasm"/>
    <property type="evidence" value="ECO:0007669"/>
    <property type="project" value="UniProtKB-SubCell"/>
</dbReference>
<evidence type="ECO:0000259" key="6">
    <source>
        <dbReference type="PROSITE" id="PS50075"/>
    </source>
</evidence>
<dbReference type="InterPro" id="IPR009081">
    <property type="entry name" value="PP-bd_ACP"/>
</dbReference>
<reference evidence="8" key="4">
    <citation type="submission" date="2016-01" db="EMBL/GenBank/DDBJ databases">
        <authorList>
            <person name="McClelland M."/>
            <person name="Jain A."/>
            <person name="Saraogi P."/>
            <person name="Mendelson R."/>
            <person name="Westerman R."/>
            <person name="SanMiguel P."/>
            <person name="Csonka L."/>
        </authorList>
    </citation>
    <scope>NUCLEOTIDE SEQUENCE</scope>
    <source>
        <strain evidence="8">M19</strain>
    </source>
</reference>
<dbReference type="PATRIC" id="fig|189381.12.peg.2632"/>
<evidence type="ECO:0000256" key="5">
    <source>
        <dbReference type="HAMAP-Rule" id="MF_00565"/>
    </source>
</evidence>
<dbReference type="EMBL" id="LQQY01000009">
    <property type="protein sequence ID" value="KZE51017.1"/>
    <property type="molecule type" value="Genomic_DNA"/>
</dbReference>
<proteinExistence type="inferred from homology"/>
<dbReference type="RefSeq" id="WP_053428508.1">
    <property type="nucleotide sequence ID" value="NZ_CP047095.1"/>
</dbReference>
<evidence type="ECO:0000313" key="10">
    <source>
        <dbReference type="Proteomes" id="UP000076510"/>
    </source>
</evidence>
<dbReference type="OrthoDB" id="6462171at2"/>
<dbReference type="AlphaFoldDB" id="A0A0M0G5T7"/>
<reference evidence="7" key="2">
    <citation type="submission" date="2015-07" db="EMBL/GenBank/DDBJ databases">
        <title>MeaNS - Measles Nucleotide Surveillance Program.</title>
        <authorList>
            <person name="Tran T."/>
            <person name="Druce J."/>
        </authorList>
    </citation>
    <scope>NUCLEOTIDE SEQUENCE</scope>
    <source>
        <strain evidence="7">JCM 11544</strain>
    </source>
</reference>
<dbReference type="Gene3D" id="1.10.1200.10">
    <property type="entry name" value="ACP-like"/>
    <property type="match status" value="1"/>
</dbReference>
<comment type="caution">
    <text evidence="7">The sequence shown here is derived from an EMBL/GenBank/DDBJ whole genome shotgun (WGS) entry which is preliminary data.</text>
</comment>
<protein>
    <recommendedName>
        <fullName evidence="5">D-alanyl carrier protein</fullName>
        <shortName evidence="5">DCP</shortName>
    </recommendedName>
    <alternativeName>
        <fullName evidence="5">D-alanine--poly(phosphoribitol) ligase subunit 2</fullName>
    </alternativeName>
</protein>
<dbReference type="Proteomes" id="UP000076510">
    <property type="component" value="Unassembled WGS sequence"/>
</dbReference>
<dbReference type="NCBIfam" id="NF003464">
    <property type="entry name" value="PRK05087.1"/>
    <property type="match status" value="1"/>
</dbReference>
<dbReference type="Proteomes" id="UP000037405">
    <property type="component" value="Unassembled WGS sequence"/>
</dbReference>
<dbReference type="UniPathway" id="UPA00556"/>
<dbReference type="Pfam" id="PF00550">
    <property type="entry name" value="PP-binding"/>
    <property type="match status" value="1"/>
</dbReference>
<dbReference type="GeneID" id="89533301"/>
<dbReference type="HAMAP" id="MF_00565">
    <property type="entry name" value="DltC"/>
    <property type="match status" value="1"/>
</dbReference>
<evidence type="ECO:0000256" key="1">
    <source>
        <dbReference type="ARBA" id="ARBA00022450"/>
    </source>
</evidence>
<dbReference type="GO" id="GO:0036370">
    <property type="term" value="F:D-alanyl carrier activity"/>
    <property type="evidence" value="ECO:0007669"/>
    <property type="project" value="UniProtKB-UniRule"/>
</dbReference>
<keyword evidence="4 5" id="KW-0961">Cell wall biogenesis/degradation</keyword>
<dbReference type="NCBIfam" id="TIGR01688">
    <property type="entry name" value="dltC"/>
    <property type="match status" value="1"/>
</dbReference>
<evidence type="ECO:0000256" key="2">
    <source>
        <dbReference type="ARBA" id="ARBA00022490"/>
    </source>
</evidence>
<evidence type="ECO:0000256" key="4">
    <source>
        <dbReference type="ARBA" id="ARBA00023316"/>
    </source>
</evidence>
<keyword evidence="1 5" id="KW-0596">Phosphopantetheine</keyword>
<keyword evidence="2 5" id="KW-0963">Cytoplasm</keyword>
<dbReference type="EMBL" id="LGUE01000004">
    <property type="protein sequence ID" value="KON84902.1"/>
    <property type="molecule type" value="Genomic_DNA"/>
</dbReference>
<dbReference type="GO" id="GO:0016874">
    <property type="term" value="F:ligase activity"/>
    <property type="evidence" value="ECO:0007669"/>
    <property type="project" value="UniProtKB-KW"/>
</dbReference>
<dbReference type="InterPro" id="IPR003230">
    <property type="entry name" value="DltC"/>
</dbReference>
<feature type="modified residue" description="O-(pantetheine 4'-phosphoryl)serine" evidence="5">
    <location>
        <position position="36"/>
    </location>
</feature>
<dbReference type="GO" id="GO:0070395">
    <property type="term" value="P:lipoteichoic acid biosynthetic process"/>
    <property type="evidence" value="ECO:0007669"/>
    <property type="project" value="UniProtKB-UniRule"/>
</dbReference>
<comment type="function">
    <text evidence="5">Carrier protein involved in the D-alanylation of lipoteichoic acid (LTA). The loading of thioester-linked D-alanine onto DltC is catalyzed by D-alanine--D-alanyl carrier protein ligase DltA. The DltC-carried D-alanyl group is further transferred to cell membrane phosphatidylglycerol (PG) by forming an ester bond, probably catalyzed by DltD. D-alanylation of LTA plays an important role in modulating the properties of the cell wall in Gram-positive bacteria, influencing the net charge of the cell wall.</text>
</comment>
<name>A0A0M0G5T7_9BACI</name>
<dbReference type="InterPro" id="IPR036736">
    <property type="entry name" value="ACP-like_sf"/>
</dbReference>
<feature type="domain" description="Carrier" evidence="6">
    <location>
        <begin position="1"/>
        <end position="78"/>
    </location>
</feature>